<reference evidence="2" key="1">
    <citation type="journal article" date="2014" name="Int. J. Syst. Evol. Microbiol.">
        <title>Complete genome of a new Firmicutes species belonging to the dominant human colonic microbiota ('Ruminococcus bicirculans') reveals two chromosomes and a selective capacity to utilize plant glucans.</title>
        <authorList>
            <consortium name="NISC Comparative Sequencing Program"/>
            <person name="Wegmann U."/>
            <person name="Louis P."/>
            <person name="Goesmann A."/>
            <person name="Henrissat B."/>
            <person name="Duncan S.H."/>
            <person name="Flint H.J."/>
        </authorList>
    </citation>
    <scope>NUCLEOTIDE SEQUENCE</scope>
    <source>
        <strain evidence="2">NBRC 109915</strain>
    </source>
</reference>
<accession>A0ABQ5VHG8</accession>
<evidence type="ECO:0000313" key="3">
    <source>
        <dbReference type="Proteomes" id="UP001161388"/>
    </source>
</evidence>
<protein>
    <submittedName>
        <fullName evidence="2">Uncharacterized protein</fullName>
    </submittedName>
</protein>
<dbReference type="PROSITE" id="PS51257">
    <property type="entry name" value="PROKAR_LIPOPROTEIN"/>
    <property type="match status" value="1"/>
</dbReference>
<keyword evidence="3" id="KW-1185">Reference proteome</keyword>
<gene>
    <name evidence="2" type="ORF">GCM10007927_13120</name>
</gene>
<reference evidence="2" key="2">
    <citation type="submission" date="2023-01" db="EMBL/GenBank/DDBJ databases">
        <title>Draft genome sequence of Sulfitobacter pacificus strain NBRC 109915.</title>
        <authorList>
            <person name="Sun Q."/>
            <person name="Mori K."/>
        </authorList>
    </citation>
    <scope>NUCLEOTIDE SEQUENCE</scope>
    <source>
        <strain evidence="2">NBRC 109915</strain>
    </source>
</reference>
<keyword evidence="1" id="KW-1133">Transmembrane helix</keyword>
<comment type="caution">
    <text evidence="2">The sequence shown here is derived from an EMBL/GenBank/DDBJ whole genome shotgun (WGS) entry which is preliminary data.</text>
</comment>
<keyword evidence="1" id="KW-0812">Transmembrane</keyword>
<feature type="transmembrane region" description="Helical" evidence="1">
    <location>
        <begin position="21"/>
        <end position="40"/>
    </location>
</feature>
<evidence type="ECO:0000256" key="1">
    <source>
        <dbReference type="SAM" id="Phobius"/>
    </source>
</evidence>
<dbReference type="EMBL" id="BSNL01000001">
    <property type="protein sequence ID" value="GLQ26509.1"/>
    <property type="molecule type" value="Genomic_DNA"/>
</dbReference>
<sequence length="42" mass="4467">MTTLKTLKSIAKRSQDTIVQDAVGAAALTVMLVGCLYLPVFV</sequence>
<proteinExistence type="predicted"/>
<dbReference type="Proteomes" id="UP001161388">
    <property type="component" value="Unassembled WGS sequence"/>
</dbReference>
<evidence type="ECO:0000313" key="2">
    <source>
        <dbReference type="EMBL" id="GLQ26509.1"/>
    </source>
</evidence>
<dbReference type="RefSeq" id="WP_284371790.1">
    <property type="nucleotide sequence ID" value="NZ_BSNL01000001.1"/>
</dbReference>
<keyword evidence="1" id="KW-0472">Membrane</keyword>
<organism evidence="2 3">
    <name type="scientific">Sulfitobacter pacificus</name>
    <dbReference type="NCBI Taxonomy" id="1499314"/>
    <lineage>
        <taxon>Bacteria</taxon>
        <taxon>Pseudomonadati</taxon>
        <taxon>Pseudomonadota</taxon>
        <taxon>Alphaproteobacteria</taxon>
        <taxon>Rhodobacterales</taxon>
        <taxon>Roseobacteraceae</taxon>
        <taxon>Sulfitobacter</taxon>
    </lineage>
</organism>
<name>A0ABQ5VHG8_9RHOB</name>